<feature type="domain" description="Ig-like" evidence="13">
    <location>
        <begin position="129"/>
        <end position="252"/>
    </location>
</feature>
<evidence type="ECO:0000256" key="10">
    <source>
        <dbReference type="ARBA" id="ARBA00023319"/>
    </source>
</evidence>
<keyword evidence="8" id="KW-0675">Receptor</keyword>
<protein>
    <submittedName>
        <fullName evidence="15">Matrix remodeling-associated protein 8 isoform X2</fullName>
    </submittedName>
</protein>
<gene>
    <name evidence="15" type="primary">LOC108873348</name>
</gene>
<dbReference type="InterPro" id="IPR036179">
    <property type="entry name" value="Ig-like_dom_sf"/>
</dbReference>
<dbReference type="SUPFAM" id="SSF48726">
    <property type="entry name" value="Immunoglobulin"/>
    <property type="match status" value="2"/>
</dbReference>
<dbReference type="SMART" id="SM00409">
    <property type="entry name" value="IG"/>
    <property type="match status" value="2"/>
</dbReference>
<evidence type="ECO:0000256" key="12">
    <source>
        <dbReference type="SAM" id="Phobius"/>
    </source>
</evidence>
<keyword evidence="2" id="KW-1003">Cell membrane</keyword>
<dbReference type="InterPro" id="IPR007110">
    <property type="entry name" value="Ig-like_dom"/>
</dbReference>
<dbReference type="GO" id="GO:0009897">
    <property type="term" value="C:external side of plasma membrane"/>
    <property type="evidence" value="ECO:0007669"/>
    <property type="project" value="TreeGrafter"/>
</dbReference>
<dbReference type="SMART" id="SM00406">
    <property type="entry name" value="IGv"/>
    <property type="match status" value="2"/>
</dbReference>
<dbReference type="GO" id="GO:0007166">
    <property type="term" value="P:cell surface receptor signaling pathway"/>
    <property type="evidence" value="ECO:0007669"/>
    <property type="project" value="TreeGrafter"/>
</dbReference>
<name>A0AAJ7PC55_LATCA</name>
<dbReference type="InterPro" id="IPR051713">
    <property type="entry name" value="T-cell_Activation_Regulation"/>
</dbReference>
<feature type="compositionally biased region" description="Gly residues" evidence="11">
    <location>
        <begin position="270"/>
        <end position="280"/>
    </location>
</feature>
<dbReference type="GO" id="GO:0042130">
    <property type="term" value="P:negative regulation of T cell proliferation"/>
    <property type="evidence" value="ECO:0007669"/>
    <property type="project" value="TreeGrafter"/>
</dbReference>
<evidence type="ECO:0000256" key="3">
    <source>
        <dbReference type="ARBA" id="ARBA00022692"/>
    </source>
</evidence>
<feature type="domain" description="Ig-like" evidence="13">
    <location>
        <begin position="1"/>
        <end position="121"/>
    </location>
</feature>
<keyword evidence="5 12" id="KW-1133">Transmembrane helix</keyword>
<organism evidence="14 15">
    <name type="scientific">Lates calcarifer</name>
    <name type="common">Barramundi</name>
    <name type="synonym">Holocentrus calcarifer</name>
    <dbReference type="NCBI Taxonomy" id="8187"/>
    <lineage>
        <taxon>Eukaryota</taxon>
        <taxon>Metazoa</taxon>
        <taxon>Chordata</taxon>
        <taxon>Craniata</taxon>
        <taxon>Vertebrata</taxon>
        <taxon>Euteleostomi</taxon>
        <taxon>Actinopterygii</taxon>
        <taxon>Neopterygii</taxon>
        <taxon>Teleostei</taxon>
        <taxon>Neoteleostei</taxon>
        <taxon>Acanthomorphata</taxon>
        <taxon>Carangaria</taxon>
        <taxon>Carangaria incertae sedis</taxon>
        <taxon>Centropomidae</taxon>
        <taxon>Lates</taxon>
    </lineage>
</organism>
<feature type="region of interest" description="Disordered" evidence="11">
    <location>
        <begin position="261"/>
        <end position="280"/>
    </location>
</feature>
<evidence type="ECO:0000256" key="1">
    <source>
        <dbReference type="ARBA" id="ARBA00004251"/>
    </source>
</evidence>
<keyword evidence="3 12" id="KW-0812">Transmembrane</keyword>
<sequence>MRLDTEHTCGGVSQASGVEVYEGAESVLLPCLISRIPEDPVVVWSRLDLNPATVHQHREEGGDPGIQNQRYSSRTAMSTVALETGDLSLTLNKPRLCDSGSYTCSVRSGEHEVRRVDVQLQVKESFTFPAEALALLVLLVVVVIAAVLTAVYLWNNVITVSRVEVEEGLKCVKLPCKTLVQLPEDVTVEWSRSDPEPMKVHTYQSGNDGRVRQDEFYSGRTKMETNPVNRGELSLTLSDPCYRDSGTYICTVHKDRDVWVQSGTAPGQSRPGGGGGRGVG</sequence>
<dbReference type="AlphaFoldDB" id="A0AAJ7PC55"/>
<dbReference type="GO" id="GO:0031295">
    <property type="term" value="P:T cell costimulation"/>
    <property type="evidence" value="ECO:0007669"/>
    <property type="project" value="TreeGrafter"/>
</dbReference>
<evidence type="ECO:0000256" key="8">
    <source>
        <dbReference type="ARBA" id="ARBA00023170"/>
    </source>
</evidence>
<evidence type="ECO:0000256" key="7">
    <source>
        <dbReference type="ARBA" id="ARBA00023157"/>
    </source>
</evidence>
<evidence type="ECO:0000256" key="4">
    <source>
        <dbReference type="ARBA" id="ARBA00022729"/>
    </source>
</evidence>
<reference evidence="15" key="1">
    <citation type="submission" date="2025-08" db="UniProtKB">
        <authorList>
            <consortium name="RefSeq"/>
        </authorList>
    </citation>
    <scope>IDENTIFICATION</scope>
    <source>
        <tissue evidence="15">Brain</tissue>
    </source>
</reference>
<dbReference type="InterPro" id="IPR003599">
    <property type="entry name" value="Ig_sub"/>
</dbReference>
<keyword evidence="4" id="KW-0732">Signal</keyword>
<dbReference type="GO" id="GO:0071222">
    <property type="term" value="P:cellular response to lipopolysaccharide"/>
    <property type="evidence" value="ECO:0007669"/>
    <property type="project" value="TreeGrafter"/>
</dbReference>
<evidence type="ECO:0000256" key="11">
    <source>
        <dbReference type="SAM" id="MobiDB-lite"/>
    </source>
</evidence>
<dbReference type="Pfam" id="PF07686">
    <property type="entry name" value="V-set"/>
    <property type="match status" value="2"/>
</dbReference>
<dbReference type="GO" id="GO:0042102">
    <property type="term" value="P:positive regulation of T cell proliferation"/>
    <property type="evidence" value="ECO:0007669"/>
    <property type="project" value="TreeGrafter"/>
</dbReference>
<dbReference type="PANTHER" id="PTHR25466">
    <property type="entry name" value="T-LYMPHOCYTE ACTIVATION ANTIGEN"/>
    <property type="match status" value="1"/>
</dbReference>
<evidence type="ECO:0000313" key="14">
    <source>
        <dbReference type="Proteomes" id="UP000694890"/>
    </source>
</evidence>
<keyword evidence="9" id="KW-0325">Glycoprotein</keyword>
<dbReference type="RefSeq" id="XP_018517025.1">
    <property type="nucleotide sequence ID" value="XM_018661509.2"/>
</dbReference>
<accession>A0AAJ7PC55</accession>
<keyword evidence="7" id="KW-1015">Disulfide bond</keyword>
<evidence type="ECO:0000256" key="9">
    <source>
        <dbReference type="ARBA" id="ARBA00023180"/>
    </source>
</evidence>
<proteinExistence type="predicted"/>
<evidence type="ECO:0000256" key="2">
    <source>
        <dbReference type="ARBA" id="ARBA00022475"/>
    </source>
</evidence>
<dbReference type="Gene3D" id="2.60.40.10">
    <property type="entry name" value="Immunoglobulins"/>
    <property type="match status" value="2"/>
</dbReference>
<evidence type="ECO:0000259" key="13">
    <source>
        <dbReference type="PROSITE" id="PS50835"/>
    </source>
</evidence>
<evidence type="ECO:0000256" key="6">
    <source>
        <dbReference type="ARBA" id="ARBA00023136"/>
    </source>
</evidence>
<dbReference type="PANTHER" id="PTHR25466:SF14">
    <property type="entry name" value="BUTYROPHILIN SUBFAMILY 2 MEMBER A2-LIKE-RELATED"/>
    <property type="match status" value="1"/>
</dbReference>
<dbReference type="InterPro" id="IPR013783">
    <property type="entry name" value="Ig-like_fold"/>
</dbReference>
<evidence type="ECO:0000256" key="5">
    <source>
        <dbReference type="ARBA" id="ARBA00022989"/>
    </source>
</evidence>
<dbReference type="PROSITE" id="PS50835">
    <property type="entry name" value="IG_LIKE"/>
    <property type="match status" value="2"/>
</dbReference>
<dbReference type="GeneID" id="108873348"/>
<dbReference type="GO" id="GO:0006955">
    <property type="term" value="P:immune response"/>
    <property type="evidence" value="ECO:0007669"/>
    <property type="project" value="TreeGrafter"/>
</dbReference>
<dbReference type="Proteomes" id="UP000694890">
    <property type="component" value="Linkage group LG19"/>
</dbReference>
<keyword evidence="6 12" id="KW-0472">Membrane</keyword>
<evidence type="ECO:0000313" key="15">
    <source>
        <dbReference type="RefSeq" id="XP_018517025.1"/>
    </source>
</evidence>
<dbReference type="InterPro" id="IPR013106">
    <property type="entry name" value="Ig_V-set"/>
</dbReference>
<comment type="subcellular location">
    <subcellularLocation>
        <location evidence="1">Cell membrane</location>
        <topology evidence="1">Single-pass type I membrane protein</topology>
    </subcellularLocation>
</comment>
<keyword evidence="10" id="KW-0393">Immunoglobulin domain</keyword>
<feature type="transmembrane region" description="Helical" evidence="12">
    <location>
        <begin position="133"/>
        <end position="154"/>
    </location>
</feature>